<name>A0A1K0IFB2_CUPNE</name>
<evidence type="ECO:0008006" key="2">
    <source>
        <dbReference type="Google" id="ProtNLM"/>
    </source>
</evidence>
<gene>
    <name evidence="1" type="ORF">CNECB9_270002</name>
</gene>
<accession>A0A1K0IFB2</accession>
<reference evidence="1" key="1">
    <citation type="submission" date="2016-09" db="EMBL/GenBank/DDBJ databases">
        <authorList>
            <person name="Capua I."/>
            <person name="De Benedictis P."/>
            <person name="Joannis T."/>
            <person name="Lombin L.H."/>
            <person name="Cattoli G."/>
        </authorList>
    </citation>
    <scope>NUCLEOTIDE SEQUENCE</scope>
    <source>
        <strain evidence="1">B9</strain>
    </source>
</reference>
<evidence type="ECO:0000313" key="1">
    <source>
        <dbReference type="EMBL" id="SCU76041.1"/>
    </source>
</evidence>
<sequence length="370" mass="40054">MIPVTEPISEDAARVLDALRKTFRSERVRISTALPRLISKLGIGKFVVYEALRDLHRAGMVAYQADSRGLPVSGYMTVSPQETQLAPHEIEWCDVLRAVGFTAAEHEALDALSAKLGDFQLADMRHLAKGLRALAGRDASHFEDAGPNVSARNLMGSAKVIAQLSARATAALGLPPRLQQSSPRYVVCAGPSEPKATLLIENPRAFENAVRSGLAHTVALVCTYGFGLSYLTEELVETLTLRGAEGPIAVQRAGTPPPLNALLGAQNVYLWGDLDRAAFSIYASLRRAIPQLAWSGIYVAMDRMLDDPMTSHPYAALFDKAGQLLRAVSPPDEPTMYRLWERCAVRAVDQEAVSEAEIALLGGGSIEIIR</sequence>
<protein>
    <recommendedName>
        <fullName evidence="2">Wadjet protein JetD C-terminal domain-containing protein</fullName>
    </recommendedName>
</protein>
<dbReference type="AlphaFoldDB" id="A0A1K0IFB2"/>
<organism evidence="1">
    <name type="scientific">Cupriavidus necator</name>
    <name type="common">Alcaligenes eutrophus</name>
    <name type="synonym">Ralstonia eutropha</name>
    <dbReference type="NCBI Taxonomy" id="106590"/>
    <lineage>
        <taxon>Bacteria</taxon>
        <taxon>Pseudomonadati</taxon>
        <taxon>Pseudomonadota</taxon>
        <taxon>Betaproteobacteria</taxon>
        <taxon>Burkholderiales</taxon>
        <taxon>Burkholderiaceae</taxon>
        <taxon>Cupriavidus</taxon>
    </lineage>
</organism>
<proteinExistence type="predicted"/>
<dbReference type="EMBL" id="FMSH01000190">
    <property type="protein sequence ID" value="SCU76041.1"/>
    <property type="molecule type" value="Genomic_DNA"/>
</dbReference>